<keyword evidence="10 16" id="KW-0798">TonB box</keyword>
<dbReference type="GO" id="GO:0015891">
    <property type="term" value="P:siderophore transport"/>
    <property type="evidence" value="ECO:0007669"/>
    <property type="project" value="InterPro"/>
</dbReference>
<dbReference type="InterPro" id="IPR037066">
    <property type="entry name" value="Plug_dom_sf"/>
</dbReference>
<dbReference type="PATRIC" id="fig|231023.4.peg.4602"/>
<dbReference type="InterPro" id="IPR010917">
    <property type="entry name" value="TonB_rcpt_CS"/>
</dbReference>
<evidence type="ECO:0000256" key="2">
    <source>
        <dbReference type="ARBA" id="ARBA00009810"/>
    </source>
</evidence>
<keyword evidence="11 14" id="KW-0472">Membrane</keyword>
<dbReference type="Proteomes" id="UP000005268">
    <property type="component" value="Chromosome"/>
</dbReference>
<evidence type="ECO:0000256" key="1">
    <source>
        <dbReference type="ARBA" id="ARBA00004571"/>
    </source>
</evidence>
<evidence type="ECO:0000313" key="19">
    <source>
        <dbReference type="EMBL" id="AFK71971.1"/>
    </source>
</evidence>
<evidence type="ECO:0000256" key="5">
    <source>
        <dbReference type="ARBA" id="ARBA00022496"/>
    </source>
</evidence>
<dbReference type="InterPro" id="IPR039426">
    <property type="entry name" value="TonB-dep_rcpt-like"/>
</dbReference>
<feature type="short sequence motif" description="TonB C-terminal box" evidence="15">
    <location>
        <begin position="733"/>
        <end position="750"/>
    </location>
</feature>
<keyword evidence="9" id="KW-0406">Ion transport</keyword>
<feature type="domain" description="TonB-dependent receptor plug" evidence="18">
    <location>
        <begin position="105"/>
        <end position="200"/>
    </location>
</feature>
<reference evidence="19 20" key="1">
    <citation type="journal article" date="2012" name="J. Bacteriol.">
        <title>Complete Genome Sequence of the Naphthalene-Degrading Pseudomonas putida Strain ND6.</title>
        <authorList>
            <person name="Li S."/>
            <person name="Zhao H."/>
            <person name="Li Y."/>
            <person name="Niu S."/>
            <person name="Cai B."/>
        </authorList>
    </citation>
    <scope>NUCLEOTIDE SEQUENCE [LARGE SCALE GENOMIC DNA]</scope>
    <source>
        <strain evidence="19 20">ND6</strain>
    </source>
</reference>
<dbReference type="PANTHER" id="PTHR32552">
    <property type="entry name" value="FERRICHROME IRON RECEPTOR-RELATED"/>
    <property type="match status" value="1"/>
</dbReference>
<evidence type="ECO:0000313" key="20">
    <source>
        <dbReference type="Proteomes" id="UP000005268"/>
    </source>
</evidence>
<dbReference type="CDD" id="cd01347">
    <property type="entry name" value="ligand_gated_channel"/>
    <property type="match status" value="1"/>
</dbReference>
<proteinExistence type="inferred from homology"/>
<dbReference type="Pfam" id="PF07715">
    <property type="entry name" value="Plug"/>
    <property type="match status" value="1"/>
</dbReference>
<evidence type="ECO:0000256" key="7">
    <source>
        <dbReference type="ARBA" id="ARBA00022729"/>
    </source>
</evidence>
<dbReference type="EMBL" id="CP003588">
    <property type="protein sequence ID" value="AFK71971.1"/>
    <property type="molecule type" value="Genomic_DNA"/>
</dbReference>
<dbReference type="PROSITE" id="PS01156">
    <property type="entry name" value="TONB_DEPENDENT_REC_2"/>
    <property type="match status" value="1"/>
</dbReference>
<dbReference type="Gene3D" id="2.40.170.20">
    <property type="entry name" value="TonB-dependent receptor, beta-barrel domain"/>
    <property type="match status" value="1"/>
</dbReference>
<sequence>MATHFVAEITVIANTNSLHLLYICKSLLFVTPDNNKESPVMAKRSVAPASISMLGLLVVPAVHAAAQTDTQSSLALPATAVSSVYEQQSYKASESRSAMKIDAPLRDIPQTVNVVPESVIKDQGAQSMEDVLKNVPGIGLSNGDGQRDQVTIRGFSAIGDMYIDGVRDDALYFRDLSNIERVEVIKGPAAVLYGRGSSGGLINSISKKPSFTPKREVGMNVDSEGKRRTQFDTGWADPQSNQAYRVTGAFEDSDTFRDDGYIDRKAIAPSAYFRLSDDLELNLGATYLYDKRLIDFGIPALGNRPVDVDRDKRFGSGDADQDYARSEVFSLTASLDYRINDNFTLTNTSRYYRYDLDRNNTLADSSPTRFVTAPDGELLIKLNRGNVARDEYGVFNQTELKQQAQLAGMQHNLLYGVEAGFQDKYQRVLSQTNVAQVPVYRDALVPVPEHAANLSSKGTNFQQTTGLYVQDMIELNAHWKALVGVRYDIFGQEYDDDRVQNIDLDRTDKTWSPRAGLVYQPDAIQSYYVSVSRSYQPSGEVFAVSPSNQHLEPEETTNYEIGAKWDLLDSRLSLTAAVFRLERTNMKTADPANPNLTVLAGEQRTDGFEATVSGHLTDKWQIYAGYAYLDAEITKSNSKTNGVANEGQTPTLTPRNSANVWLVRTLTPEWRVAAGANYVDERYTALDNVVVMPGYTTFDAALLYSVPQWDAALRLKNVFDRDYYASAHGSVDLITPGAPRTLEASFNYRF</sequence>
<keyword evidence="6 14" id="KW-0812">Transmembrane</keyword>
<dbReference type="GO" id="GO:0009279">
    <property type="term" value="C:cell outer membrane"/>
    <property type="evidence" value="ECO:0007669"/>
    <property type="project" value="UniProtKB-SubCell"/>
</dbReference>
<evidence type="ECO:0000256" key="4">
    <source>
        <dbReference type="ARBA" id="ARBA00022452"/>
    </source>
</evidence>
<dbReference type="InterPro" id="IPR036942">
    <property type="entry name" value="Beta-barrel_TonB_sf"/>
</dbReference>
<evidence type="ECO:0000259" key="17">
    <source>
        <dbReference type="Pfam" id="PF00593"/>
    </source>
</evidence>
<dbReference type="Pfam" id="PF00593">
    <property type="entry name" value="TonB_dep_Rec_b-barrel"/>
    <property type="match status" value="1"/>
</dbReference>
<keyword evidence="7" id="KW-0732">Signal</keyword>
<dbReference type="SUPFAM" id="SSF56935">
    <property type="entry name" value="Porins"/>
    <property type="match status" value="1"/>
</dbReference>
<evidence type="ECO:0000256" key="11">
    <source>
        <dbReference type="ARBA" id="ARBA00023136"/>
    </source>
</evidence>
<protein>
    <submittedName>
        <fullName evidence="19">TonB-dependent siderophore receptor</fullName>
    </submittedName>
</protein>
<dbReference type="GO" id="GO:0015344">
    <property type="term" value="F:siderophore uptake transmembrane transporter activity"/>
    <property type="evidence" value="ECO:0007669"/>
    <property type="project" value="TreeGrafter"/>
</dbReference>
<name>I3V2K0_PSEPU</name>
<dbReference type="GO" id="GO:0038023">
    <property type="term" value="F:signaling receptor activity"/>
    <property type="evidence" value="ECO:0007669"/>
    <property type="project" value="InterPro"/>
</dbReference>
<evidence type="ECO:0000256" key="10">
    <source>
        <dbReference type="ARBA" id="ARBA00023077"/>
    </source>
</evidence>
<evidence type="ECO:0000256" key="13">
    <source>
        <dbReference type="ARBA" id="ARBA00023237"/>
    </source>
</evidence>
<evidence type="ECO:0000256" key="3">
    <source>
        <dbReference type="ARBA" id="ARBA00022448"/>
    </source>
</evidence>
<comment type="subcellular location">
    <subcellularLocation>
        <location evidence="1 14">Cell outer membrane</location>
        <topology evidence="1 14">Multi-pass membrane protein</topology>
    </subcellularLocation>
</comment>
<accession>I3V2K0</accession>
<evidence type="ECO:0000259" key="18">
    <source>
        <dbReference type="Pfam" id="PF07715"/>
    </source>
</evidence>
<dbReference type="AlphaFoldDB" id="I3V2K0"/>
<dbReference type="InterPro" id="IPR000531">
    <property type="entry name" value="Beta-barrel_TonB"/>
</dbReference>
<evidence type="ECO:0000256" key="14">
    <source>
        <dbReference type="PROSITE-ProRule" id="PRU01360"/>
    </source>
</evidence>
<evidence type="ECO:0000256" key="15">
    <source>
        <dbReference type="PROSITE-ProRule" id="PRU10144"/>
    </source>
</evidence>
<organism evidence="19 20">
    <name type="scientific">Pseudomonas putida ND6</name>
    <dbReference type="NCBI Taxonomy" id="231023"/>
    <lineage>
        <taxon>Bacteria</taxon>
        <taxon>Pseudomonadati</taxon>
        <taxon>Pseudomonadota</taxon>
        <taxon>Gammaproteobacteria</taxon>
        <taxon>Pseudomonadales</taxon>
        <taxon>Pseudomonadaceae</taxon>
        <taxon>Pseudomonas</taxon>
    </lineage>
</organism>
<evidence type="ECO:0000256" key="9">
    <source>
        <dbReference type="ARBA" id="ARBA00023065"/>
    </source>
</evidence>
<keyword evidence="8" id="KW-0408">Iron</keyword>
<keyword evidence="13 14" id="KW-0998">Cell outer membrane</keyword>
<keyword evidence="3 14" id="KW-0813">Transport</keyword>
<evidence type="ECO:0000256" key="6">
    <source>
        <dbReference type="ARBA" id="ARBA00022692"/>
    </source>
</evidence>
<dbReference type="HOGENOM" id="CLU_008287_9_4_6"/>
<keyword evidence="12 19" id="KW-0675">Receptor</keyword>
<dbReference type="NCBIfam" id="TIGR01783">
    <property type="entry name" value="TonB-siderophor"/>
    <property type="match status" value="1"/>
</dbReference>
<keyword evidence="5" id="KW-0410">Iron transport</keyword>
<keyword evidence="4 14" id="KW-1134">Transmembrane beta strand</keyword>
<dbReference type="InterPro" id="IPR012910">
    <property type="entry name" value="Plug_dom"/>
</dbReference>
<feature type="domain" description="TonB-dependent receptor-like beta-barrel" evidence="17">
    <location>
        <begin position="273"/>
        <end position="718"/>
    </location>
</feature>
<gene>
    <name evidence="19" type="ORF">YSA_09593</name>
</gene>
<dbReference type="Gene3D" id="2.170.130.10">
    <property type="entry name" value="TonB-dependent receptor, plug domain"/>
    <property type="match status" value="1"/>
</dbReference>
<dbReference type="FunFam" id="2.170.130.10:FF:000001">
    <property type="entry name" value="Catecholate siderophore TonB-dependent receptor"/>
    <property type="match status" value="1"/>
</dbReference>
<comment type="similarity">
    <text evidence="2 14 16">Belongs to the TonB-dependent receptor family.</text>
</comment>
<dbReference type="PROSITE" id="PS52016">
    <property type="entry name" value="TONB_DEPENDENT_REC_3"/>
    <property type="match status" value="1"/>
</dbReference>
<evidence type="ECO:0000256" key="8">
    <source>
        <dbReference type="ARBA" id="ARBA00023004"/>
    </source>
</evidence>
<evidence type="ECO:0000256" key="12">
    <source>
        <dbReference type="ARBA" id="ARBA00023170"/>
    </source>
</evidence>
<dbReference type="KEGG" id="ppi:YSA_09593"/>
<dbReference type="InterPro" id="IPR010105">
    <property type="entry name" value="TonB_sidphr_rcpt"/>
</dbReference>
<dbReference type="PANTHER" id="PTHR32552:SF68">
    <property type="entry name" value="FERRICHROME OUTER MEMBRANE TRANSPORTER_PHAGE RECEPTOR"/>
    <property type="match status" value="1"/>
</dbReference>
<evidence type="ECO:0000256" key="16">
    <source>
        <dbReference type="RuleBase" id="RU003357"/>
    </source>
</evidence>